<name>A0A9D5BS44_PEA</name>
<evidence type="ECO:0000313" key="1">
    <source>
        <dbReference type="EMBL" id="KAI5448676.1"/>
    </source>
</evidence>
<reference evidence="1 2" key="1">
    <citation type="journal article" date="2022" name="Nat. Genet.">
        <title>Improved pea reference genome and pan-genome highlight genomic features and evolutionary characteristics.</title>
        <authorList>
            <person name="Yang T."/>
            <person name="Liu R."/>
            <person name="Luo Y."/>
            <person name="Hu S."/>
            <person name="Wang D."/>
            <person name="Wang C."/>
            <person name="Pandey M.K."/>
            <person name="Ge S."/>
            <person name="Xu Q."/>
            <person name="Li N."/>
            <person name="Li G."/>
            <person name="Huang Y."/>
            <person name="Saxena R.K."/>
            <person name="Ji Y."/>
            <person name="Li M."/>
            <person name="Yan X."/>
            <person name="He Y."/>
            <person name="Liu Y."/>
            <person name="Wang X."/>
            <person name="Xiang C."/>
            <person name="Varshney R.K."/>
            <person name="Ding H."/>
            <person name="Gao S."/>
            <person name="Zong X."/>
        </authorList>
    </citation>
    <scope>NUCLEOTIDE SEQUENCE [LARGE SCALE GENOMIC DNA]</scope>
    <source>
        <strain evidence="1 2">cv. Zhongwan 6</strain>
    </source>
</reference>
<dbReference type="Gramene" id="Psat01G0590300-T1">
    <property type="protein sequence ID" value="KAI5448676.1"/>
    <property type="gene ID" value="KIW84_015903"/>
</dbReference>
<keyword evidence="2" id="KW-1185">Reference proteome</keyword>
<dbReference type="AlphaFoldDB" id="A0A9D5BS44"/>
<organism evidence="1 2">
    <name type="scientific">Pisum sativum</name>
    <name type="common">Garden pea</name>
    <name type="synonym">Lathyrus oleraceus</name>
    <dbReference type="NCBI Taxonomy" id="3888"/>
    <lineage>
        <taxon>Eukaryota</taxon>
        <taxon>Viridiplantae</taxon>
        <taxon>Streptophyta</taxon>
        <taxon>Embryophyta</taxon>
        <taxon>Tracheophyta</taxon>
        <taxon>Spermatophyta</taxon>
        <taxon>Magnoliopsida</taxon>
        <taxon>eudicotyledons</taxon>
        <taxon>Gunneridae</taxon>
        <taxon>Pentapetalae</taxon>
        <taxon>rosids</taxon>
        <taxon>fabids</taxon>
        <taxon>Fabales</taxon>
        <taxon>Fabaceae</taxon>
        <taxon>Papilionoideae</taxon>
        <taxon>50 kb inversion clade</taxon>
        <taxon>NPAAA clade</taxon>
        <taxon>Hologalegina</taxon>
        <taxon>IRL clade</taxon>
        <taxon>Fabeae</taxon>
        <taxon>Lathyrus</taxon>
    </lineage>
</organism>
<dbReference type="Proteomes" id="UP001058974">
    <property type="component" value="Chromosome 1"/>
</dbReference>
<dbReference type="EMBL" id="JAMSHJ010000001">
    <property type="protein sequence ID" value="KAI5448676.1"/>
    <property type="molecule type" value="Genomic_DNA"/>
</dbReference>
<comment type="caution">
    <text evidence="1">The sequence shown here is derived from an EMBL/GenBank/DDBJ whole genome shotgun (WGS) entry which is preliminary data.</text>
</comment>
<protein>
    <submittedName>
        <fullName evidence="1">Uncharacterized protein</fullName>
    </submittedName>
</protein>
<accession>A0A9D5BS44</accession>
<evidence type="ECO:0000313" key="2">
    <source>
        <dbReference type="Proteomes" id="UP001058974"/>
    </source>
</evidence>
<proteinExistence type="predicted"/>
<sequence>MSGLKNLGYPSVDVLWYYNQMKFNSMVLLKDDNETMRMKIIVVLTGEVHLYVIHLILQIGIIDEPILSLEYNVGSTEDETVVDEGDILDKGTIEVGTIVDEGEILDKGPTKAEVVMDEGLNYNMGEYEGLGKETNLVDEGLYGGNEGDALDINFEYYDDDVGMNEEKREG</sequence>
<gene>
    <name evidence="1" type="ORF">KIW84_015903</name>
</gene>